<evidence type="ECO:0000259" key="1">
    <source>
        <dbReference type="Pfam" id="PF00501"/>
    </source>
</evidence>
<evidence type="ECO:0000313" key="2">
    <source>
        <dbReference type="EMBL" id="SVD36954.1"/>
    </source>
</evidence>
<dbReference type="AlphaFoldDB" id="A0A382URS2"/>
<dbReference type="Gene3D" id="3.40.50.12780">
    <property type="entry name" value="N-terminal domain of ligase-like"/>
    <property type="match status" value="1"/>
</dbReference>
<sequence>MNNLTRGVVLPDWIALRSKTHAGVSAVSSSDESLSYEQLEIEVSHAAGHLLSVVEKSPGPVASLTKSGVDFAIALHSAIRISRPILPLNTRLTVNELVWQLQHAEVDYLLFDESNKATAEELAVICEVRLIPISELRERSSSLVSGLRSELLPTDPLAIVFTSG</sequence>
<name>A0A382URS2_9ZZZZ</name>
<dbReference type="InterPro" id="IPR000873">
    <property type="entry name" value="AMP-dep_synth/lig_dom"/>
</dbReference>
<dbReference type="InterPro" id="IPR042099">
    <property type="entry name" value="ANL_N_sf"/>
</dbReference>
<organism evidence="2">
    <name type="scientific">marine metagenome</name>
    <dbReference type="NCBI Taxonomy" id="408172"/>
    <lineage>
        <taxon>unclassified sequences</taxon>
        <taxon>metagenomes</taxon>
        <taxon>ecological metagenomes</taxon>
    </lineage>
</organism>
<dbReference type="EMBL" id="UINC01146303">
    <property type="protein sequence ID" value="SVD36954.1"/>
    <property type="molecule type" value="Genomic_DNA"/>
</dbReference>
<dbReference type="SUPFAM" id="SSF56801">
    <property type="entry name" value="Acetyl-CoA synthetase-like"/>
    <property type="match status" value="1"/>
</dbReference>
<feature type="domain" description="AMP-dependent synthetase/ligase" evidence="1">
    <location>
        <begin position="20"/>
        <end position="164"/>
    </location>
</feature>
<reference evidence="2" key="1">
    <citation type="submission" date="2018-05" db="EMBL/GenBank/DDBJ databases">
        <authorList>
            <person name="Lanie J.A."/>
            <person name="Ng W.-L."/>
            <person name="Kazmierczak K.M."/>
            <person name="Andrzejewski T.M."/>
            <person name="Davidsen T.M."/>
            <person name="Wayne K.J."/>
            <person name="Tettelin H."/>
            <person name="Glass J.I."/>
            <person name="Rusch D."/>
            <person name="Podicherti R."/>
            <person name="Tsui H.-C.T."/>
            <person name="Winkler M.E."/>
        </authorList>
    </citation>
    <scope>NUCLEOTIDE SEQUENCE</scope>
</reference>
<accession>A0A382URS2</accession>
<gene>
    <name evidence="2" type="ORF">METZ01_LOCUS389808</name>
</gene>
<dbReference type="Pfam" id="PF00501">
    <property type="entry name" value="AMP-binding"/>
    <property type="match status" value="1"/>
</dbReference>
<protein>
    <recommendedName>
        <fullName evidence="1">AMP-dependent synthetase/ligase domain-containing protein</fullName>
    </recommendedName>
</protein>
<proteinExistence type="predicted"/>
<feature type="non-terminal residue" evidence="2">
    <location>
        <position position="164"/>
    </location>
</feature>